<organism evidence="2 3">
    <name type="scientific">Hydrogenophaga palleronii</name>
    <dbReference type="NCBI Taxonomy" id="65655"/>
    <lineage>
        <taxon>Bacteria</taxon>
        <taxon>Pseudomonadati</taxon>
        <taxon>Pseudomonadota</taxon>
        <taxon>Betaproteobacteria</taxon>
        <taxon>Burkholderiales</taxon>
        <taxon>Comamonadaceae</taxon>
        <taxon>Hydrogenophaga</taxon>
    </lineage>
</organism>
<dbReference type="PANTHER" id="PTHR48090:SF7">
    <property type="entry name" value="RFBJ PROTEIN"/>
    <property type="match status" value="1"/>
</dbReference>
<accession>A0ABU1WSQ3</accession>
<dbReference type="EMBL" id="JAVDWU010000011">
    <property type="protein sequence ID" value="MDR7152333.1"/>
    <property type="molecule type" value="Genomic_DNA"/>
</dbReference>
<comment type="caution">
    <text evidence="2">The sequence shown here is derived from an EMBL/GenBank/DDBJ whole genome shotgun (WGS) entry which is preliminary data.</text>
</comment>
<gene>
    <name evidence="2" type="ORF">J2W49_004309</name>
</gene>
<proteinExistence type="predicted"/>
<dbReference type="Pfam" id="PF00535">
    <property type="entry name" value="Glycos_transf_2"/>
    <property type="match status" value="1"/>
</dbReference>
<dbReference type="InterPro" id="IPR050256">
    <property type="entry name" value="Glycosyltransferase_2"/>
</dbReference>
<feature type="domain" description="Glycosyltransferase 2-like" evidence="1">
    <location>
        <begin position="8"/>
        <end position="115"/>
    </location>
</feature>
<protein>
    <submittedName>
        <fullName evidence="2">Glycosyltransferase involved in cell wall biosynthesis</fullName>
    </submittedName>
</protein>
<keyword evidence="3" id="KW-1185">Reference proteome</keyword>
<dbReference type="InterPro" id="IPR001173">
    <property type="entry name" value="Glyco_trans_2-like"/>
</dbReference>
<sequence>MDRSRVAFVIPAFNESSTIFDVIAAASAFGQSIVVNDHSLDDTATIAEAAGALVVNHTINQGYDNALNSGFKAAASLGVDYIVTLDADGQHDPALLPRLIAELENGASLVLGVRSSKARFAEHVFGLYTRLRYGVLDPLCGLKGYRRDLYESIGHFDSYKSIGTELMLRAVASGVGYKQVRFQVRDRADAPRFGRSLVANAKILRALIIWILS</sequence>
<dbReference type="Gene3D" id="3.90.550.10">
    <property type="entry name" value="Spore Coat Polysaccharide Biosynthesis Protein SpsA, Chain A"/>
    <property type="match status" value="1"/>
</dbReference>
<reference evidence="2 3" key="1">
    <citation type="submission" date="2023-07" db="EMBL/GenBank/DDBJ databases">
        <title>Sorghum-associated microbial communities from plants grown in Nebraska, USA.</title>
        <authorList>
            <person name="Schachtman D."/>
        </authorList>
    </citation>
    <scope>NUCLEOTIDE SEQUENCE [LARGE SCALE GENOMIC DNA]</scope>
    <source>
        <strain evidence="2 3">4249</strain>
    </source>
</reference>
<evidence type="ECO:0000313" key="2">
    <source>
        <dbReference type="EMBL" id="MDR7152333.1"/>
    </source>
</evidence>
<dbReference type="RefSeq" id="WP_310320928.1">
    <property type="nucleotide sequence ID" value="NZ_JAVDWU010000011.1"/>
</dbReference>
<evidence type="ECO:0000259" key="1">
    <source>
        <dbReference type="Pfam" id="PF00535"/>
    </source>
</evidence>
<dbReference type="Proteomes" id="UP001265700">
    <property type="component" value="Unassembled WGS sequence"/>
</dbReference>
<name>A0ABU1WSQ3_9BURK</name>
<evidence type="ECO:0000313" key="3">
    <source>
        <dbReference type="Proteomes" id="UP001265700"/>
    </source>
</evidence>
<dbReference type="PANTHER" id="PTHR48090">
    <property type="entry name" value="UNDECAPRENYL-PHOSPHATE 4-DEOXY-4-FORMAMIDO-L-ARABINOSE TRANSFERASE-RELATED"/>
    <property type="match status" value="1"/>
</dbReference>
<dbReference type="InterPro" id="IPR029044">
    <property type="entry name" value="Nucleotide-diphossugar_trans"/>
</dbReference>
<dbReference type="SUPFAM" id="SSF53448">
    <property type="entry name" value="Nucleotide-diphospho-sugar transferases"/>
    <property type="match status" value="1"/>
</dbReference>
<dbReference type="CDD" id="cd04179">
    <property type="entry name" value="DPM_DPG-synthase_like"/>
    <property type="match status" value="1"/>
</dbReference>